<feature type="compositionally biased region" description="Low complexity" evidence="1">
    <location>
        <begin position="353"/>
        <end position="368"/>
    </location>
</feature>
<dbReference type="PROSITE" id="PS00028">
    <property type="entry name" value="ZINC_FINGER_C2H2_1"/>
    <property type="match status" value="1"/>
</dbReference>
<feature type="region of interest" description="Disordered" evidence="1">
    <location>
        <begin position="505"/>
        <end position="533"/>
    </location>
</feature>
<dbReference type="SMART" id="SM00355">
    <property type="entry name" value="ZnF_C2H2"/>
    <property type="match status" value="3"/>
</dbReference>
<dbReference type="Gene3D" id="3.30.160.60">
    <property type="entry name" value="Classic Zinc Finger"/>
    <property type="match status" value="1"/>
</dbReference>
<protein>
    <submittedName>
        <fullName evidence="2">Uncharacterized protein LOC113214946</fullName>
    </submittedName>
</protein>
<dbReference type="InterPro" id="IPR000477">
    <property type="entry name" value="RT_dom"/>
</dbReference>
<comment type="caution">
    <text evidence="2">The sequence shown here is derived from an EMBL/GenBank/DDBJ whole genome shotgun (WGS) entry which is preliminary data.</text>
</comment>
<gene>
    <name evidence="2" type="ORF">PACLA_8A030256</name>
</gene>
<organism evidence="2 3">
    <name type="scientific">Paramuricea clavata</name>
    <name type="common">Red gorgonian</name>
    <name type="synonym">Violescent sea-whip</name>
    <dbReference type="NCBI Taxonomy" id="317549"/>
    <lineage>
        <taxon>Eukaryota</taxon>
        <taxon>Metazoa</taxon>
        <taxon>Cnidaria</taxon>
        <taxon>Anthozoa</taxon>
        <taxon>Octocorallia</taxon>
        <taxon>Malacalcyonacea</taxon>
        <taxon>Plexauridae</taxon>
        <taxon>Paramuricea</taxon>
    </lineage>
</organism>
<sequence>MDDSQQGFIKCPDCDFISLSQGGLGVHRSKRHKIIIPDDVKSLYVERIFPEGKPVYCCLCDVTIGSIANFRRHMKNNHESIKLFESAKCCICGKKFPKGRGAGVHLQRHHNIGSNNSYPHSPTPVMPFTNRDNTNTPWSRSRLRRRSNPVSPMSCQDPNHVYDSTVDSSTNSNEVISDTVHAQCQSSPISPYQSLNPIPNLPCSTTKDPINNNPHPTLMVLHPDEDSLDPTHSPPRPTIANPHHTTSLQQSPEPPVALSGCTDAISDIPSLSPIPSHEKIPSQLPQHPPVISITPTPHQTYPDPSVAFRVVLIVMVIVVIISPNNPYYTPSSANSASQNPFIIPPPLSESFLTSSSDMSCSNSNTSSSHADPDPSVAFSGGTDRDAPSFTTPQHKKSYPVELVNLDPEDDDDDDDDLEHSRPSSAISPSTSYPDNTNNTVQFNDYSSIDTDPPLPSDIPVNPSSNNTNHSEFANCWTSRIKSTDSFEAFSFQCEKFAEVVVKEAKVKTSNASRPRQRSNRPNNRDVNSNRPRVLPNPIAARRIQTLYRLSKKTAAKQILNDNNTVYSGTNDQAKDYFTNTFSANPINIDEVLESLNRHVPTANEDPTVIEPMSEKVIKNKLKSMSNSAPGKDCVEYRHLRQVDSECKVLTCIFNKCLKQKQIPSIWKESTTILIYKKANSDDASNFRPIALMSCLYKLFTAILASRATNFAINNNLMSHQQKSARPAEGCHEHTFTLQSIIADCKRNTKDCYIAWLDLRNAFGSINHEAIFIKYSPTPLARRIFVATLQVSHMDTGGKRPLRCGGLTGPMFTLALKGPEAPL</sequence>
<name>A0A7D9KXP5_PARCT</name>
<feature type="compositionally biased region" description="Polar residues" evidence="1">
    <location>
        <begin position="130"/>
        <end position="139"/>
    </location>
</feature>
<dbReference type="AlphaFoldDB" id="A0A7D9KXP5"/>
<dbReference type="EMBL" id="CACRXK020011948">
    <property type="protein sequence ID" value="CAB4022390.1"/>
    <property type="molecule type" value="Genomic_DNA"/>
</dbReference>
<keyword evidence="3" id="KW-1185">Reference proteome</keyword>
<evidence type="ECO:0000313" key="2">
    <source>
        <dbReference type="EMBL" id="CAB4022390.1"/>
    </source>
</evidence>
<evidence type="ECO:0000313" key="3">
    <source>
        <dbReference type="Proteomes" id="UP001152795"/>
    </source>
</evidence>
<dbReference type="OrthoDB" id="3049395at2759"/>
<dbReference type="InterPro" id="IPR013087">
    <property type="entry name" value="Znf_C2H2_type"/>
</dbReference>
<feature type="compositionally biased region" description="Polar residues" evidence="1">
    <location>
        <begin position="434"/>
        <end position="449"/>
    </location>
</feature>
<dbReference type="Proteomes" id="UP001152795">
    <property type="component" value="Unassembled WGS sequence"/>
</dbReference>
<evidence type="ECO:0000256" key="1">
    <source>
        <dbReference type="SAM" id="MobiDB-lite"/>
    </source>
</evidence>
<dbReference type="CDD" id="cd01650">
    <property type="entry name" value="RT_nLTR_like"/>
    <property type="match status" value="1"/>
</dbReference>
<feature type="region of interest" description="Disordered" evidence="1">
    <location>
        <begin position="353"/>
        <end position="469"/>
    </location>
</feature>
<dbReference type="Pfam" id="PF00078">
    <property type="entry name" value="RVT_1"/>
    <property type="match status" value="1"/>
</dbReference>
<proteinExistence type="predicted"/>
<feature type="compositionally biased region" description="Low complexity" evidence="1">
    <location>
        <begin position="422"/>
        <end position="433"/>
    </location>
</feature>
<accession>A0A7D9KXP5</accession>
<feature type="region of interest" description="Disordered" evidence="1">
    <location>
        <begin position="128"/>
        <end position="171"/>
    </location>
</feature>
<feature type="region of interest" description="Disordered" evidence="1">
    <location>
        <begin position="223"/>
        <end position="256"/>
    </location>
</feature>
<dbReference type="PANTHER" id="PTHR19446">
    <property type="entry name" value="REVERSE TRANSCRIPTASES"/>
    <property type="match status" value="1"/>
</dbReference>
<reference evidence="2" key="1">
    <citation type="submission" date="2020-04" db="EMBL/GenBank/DDBJ databases">
        <authorList>
            <person name="Alioto T."/>
            <person name="Alioto T."/>
            <person name="Gomez Garrido J."/>
        </authorList>
    </citation>
    <scope>NUCLEOTIDE SEQUENCE</scope>
    <source>
        <strain evidence="2">A484AB</strain>
    </source>
</reference>
<feature type="compositionally biased region" description="Polar residues" evidence="1">
    <location>
        <begin position="148"/>
        <end position="157"/>
    </location>
</feature>
<feature type="compositionally biased region" description="Acidic residues" evidence="1">
    <location>
        <begin position="406"/>
        <end position="417"/>
    </location>
</feature>